<evidence type="ECO:0000256" key="3">
    <source>
        <dbReference type="ARBA" id="ARBA00022801"/>
    </source>
</evidence>
<protein>
    <recommendedName>
        <fullName evidence="4">Peptide deformylase</fullName>
        <shortName evidence="4">PDF</shortName>
        <ecNumber evidence="4">3.5.1.88</ecNumber>
    </recommendedName>
    <alternativeName>
        <fullName evidence="4">Polypeptide deformylase</fullName>
    </alternativeName>
</protein>
<dbReference type="NCBIfam" id="TIGR00079">
    <property type="entry name" value="pept_deformyl"/>
    <property type="match status" value="1"/>
</dbReference>
<keyword evidence="2 4" id="KW-0479">Metal-binding</keyword>
<dbReference type="HAMAP" id="MF_00163">
    <property type="entry name" value="Pep_deformylase"/>
    <property type="match status" value="1"/>
</dbReference>
<evidence type="ECO:0000313" key="6">
    <source>
        <dbReference type="Proteomes" id="UP000189739"/>
    </source>
</evidence>
<comment type="similarity">
    <text evidence="1 4">Belongs to the polypeptide deformylase family.</text>
</comment>
<feature type="active site" evidence="4">
    <location>
        <position position="142"/>
    </location>
</feature>
<dbReference type="PIRSF" id="PIRSF004749">
    <property type="entry name" value="Pep_def"/>
    <property type="match status" value="1"/>
</dbReference>
<gene>
    <name evidence="4" type="primary">def</name>
    <name evidence="5" type="ORF">BC343_20560</name>
</gene>
<sequence>MKYPIVAYGDPVLRRKAPAIEPDEYPHIKELVANMYETMYAARGVGLAAPQIGMSMRLFVVDVSPFDDEEPELAGFKKAFINATIVEETGTEWAFNEGCLSIPDIREDVMRKPVIRMSYYDENWKHHEATFKGMAARVIQHEYDHIEGKLFTDKLSPLRRRLLEKRLNDISKGSVDVDYKMKFPDAKKGR</sequence>
<dbReference type="InterPro" id="IPR023635">
    <property type="entry name" value="Peptide_deformylase"/>
</dbReference>
<dbReference type="AlphaFoldDB" id="A0A1S9PKC4"/>
<dbReference type="Gene3D" id="3.90.45.10">
    <property type="entry name" value="Peptide deformylase"/>
    <property type="match status" value="1"/>
</dbReference>
<dbReference type="GO" id="GO:0046872">
    <property type="term" value="F:metal ion binding"/>
    <property type="evidence" value="ECO:0007669"/>
    <property type="project" value="UniProtKB-KW"/>
</dbReference>
<feature type="binding site" evidence="4">
    <location>
        <position position="145"/>
    </location>
    <ligand>
        <name>Fe cation</name>
        <dbReference type="ChEBI" id="CHEBI:24875"/>
    </ligand>
</feature>
<dbReference type="InterPro" id="IPR036821">
    <property type="entry name" value="Peptide_deformylase_sf"/>
</dbReference>
<evidence type="ECO:0000256" key="4">
    <source>
        <dbReference type="HAMAP-Rule" id="MF_00163"/>
    </source>
</evidence>
<evidence type="ECO:0000256" key="2">
    <source>
        <dbReference type="ARBA" id="ARBA00022723"/>
    </source>
</evidence>
<evidence type="ECO:0000313" key="5">
    <source>
        <dbReference type="EMBL" id="OOQ61369.1"/>
    </source>
</evidence>
<dbReference type="PANTHER" id="PTHR10458:SF22">
    <property type="entry name" value="PEPTIDE DEFORMYLASE"/>
    <property type="match status" value="1"/>
</dbReference>
<keyword evidence="3 4" id="KW-0378">Hydrolase</keyword>
<dbReference type="RefSeq" id="WP_078346654.1">
    <property type="nucleotide sequence ID" value="NZ_MBTF01000002.1"/>
</dbReference>
<dbReference type="CDD" id="cd00487">
    <property type="entry name" value="Pep_deformylase"/>
    <property type="match status" value="1"/>
</dbReference>
<keyword evidence="4" id="KW-0408">Iron</keyword>
<dbReference type="STRING" id="1792845.BC343_20560"/>
<evidence type="ECO:0000256" key="1">
    <source>
        <dbReference type="ARBA" id="ARBA00010759"/>
    </source>
</evidence>
<dbReference type="PANTHER" id="PTHR10458">
    <property type="entry name" value="PEPTIDE DEFORMYLASE"/>
    <property type="match status" value="1"/>
</dbReference>
<accession>A0A1S9PKC4</accession>
<dbReference type="Proteomes" id="UP000189739">
    <property type="component" value="Unassembled WGS sequence"/>
</dbReference>
<comment type="function">
    <text evidence="4">Removes the formyl group from the N-terminal Met of newly synthesized proteins. Requires at least a dipeptide for an efficient rate of reaction. N-terminal L-methionine is a prerequisite for activity but the enzyme has broad specificity at other positions.</text>
</comment>
<dbReference type="PRINTS" id="PR01576">
    <property type="entry name" value="PDEFORMYLASE"/>
</dbReference>
<proteinExistence type="inferred from homology"/>
<feature type="binding site" evidence="4">
    <location>
        <position position="99"/>
    </location>
    <ligand>
        <name>Fe cation</name>
        <dbReference type="ChEBI" id="CHEBI:24875"/>
    </ligand>
</feature>
<reference evidence="5 6" key="1">
    <citation type="submission" date="2016-07" db="EMBL/GenBank/DDBJ databases">
        <title>Genomic analysis of zinc-resistant bacterium Mucilaginibacter pedocola TBZ30.</title>
        <authorList>
            <person name="Huang J."/>
            <person name="Tang J."/>
        </authorList>
    </citation>
    <scope>NUCLEOTIDE SEQUENCE [LARGE SCALE GENOMIC DNA]</scope>
    <source>
        <strain evidence="5 6">TBZ30</strain>
    </source>
</reference>
<dbReference type="SUPFAM" id="SSF56420">
    <property type="entry name" value="Peptide deformylase"/>
    <property type="match status" value="1"/>
</dbReference>
<dbReference type="Pfam" id="PF01327">
    <property type="entry name" value="Pep_deformylase"/>
    <property type="match status" value="1"/>
</dbReference>
<dbReference type="OrthoDB" id="9784988at2"/>
<organism evidence="5 6">
    <name type="scientific">Mucilaginibacter pedocola</name>
    <dbReference type="NCBI Taxonomy" id="1792845"/>
    <lineage>
        <taxon>Bacteria</taxon>
        <taxon>Pseudomonadati</taxon>
        <taxon>Bacteroidota</taxon>
        <taxon>Sphingobacteriia</taxon>
        <taxon>Sphingobacteriales</taxon>
        <taxon>Sphingobacteriaceae</taxon>
        <taxon>Mucilaginibacter</taxon>
    </lineage>
</organism>
<comment type="caution">
    <text evidence="5">The sequence shown here is derived from an EMBL/GenBank/DDBJ whole genome shotgun (WGS) entry which is preliminary data.</text>
</comment>
<keyword evidence="6" id="KW-1185">Reference proteome</keyword>
<dbReference type="GO" id="GO:0042586">
    <property type="term" value="F:peptide deformylase activity"/>
    <property type="evidence" value="ECO:0007669"/>
    <property type="project" value="UniProtKB-UniRule"/>
</dbReference>
<name>A0A1S9PKC4_9SPHI</name>
<keyword evidence="4" id="KW-0648">Protein biosynthesis</keyword>
<comment type="catalytic activity">
    <reaction evidence="4">
        <text>N-terminal N-formyl-L-methionyl-[peptide] + H2O = N-terminal L-methionyl-[peptide] + formate</text>
        <dbReference type="Rhea" id="RHEA:24420"/>
        <dbReference type="Rhea" id="RHEA-COMP:10639"/>
        <dbReference type="Rhea" id="RHEA-COMP:10640"/>
        <dbReference type="ChEBI" id="CHEBI:15377"/>
        <dbReference type="ChEBI" id="CHEBI:15740"/>
        <dbReference type="ChEBI" id="CHEBI:49298"/>
        <dbReference type="ChEBI" id="CHEBI:64731"/>
        <dbReference type="EC" id="3.5.1.88"/>
    </reaction>
</comment>
<feature type="binding site" evidence="4">
    <location>
        <position position="141"/>
    </location>
    <ligand>
        <name>Fe cation</name>
        <dbReference type="ChEBI" id="CHEBI:24875"/>
    </ligand>
</feature>
<dbReference type="GO" id="GO:0006412">
    <property type="term" value="P:translation"/>
    <property type="evidence" value="ECO:0007669"/>
    <property type="project" value="UniProtKB-UniRule"/>
</dbReference>
<dbReference type="EC" id="3.5.1.88" evidence="4"/>
<dbReference type="EMBL" id="MBTF01000002">
    <property type="protein sequence ID" value="OOQ61369.1"/>
    <property type="molecule type" value="Genomic_DNA"/>
</dbReference>
<comment type="cofactor">
    <cofactor evidence="4">
        <name>Fe(2+)</name>
        <dbReference type="ChEBI" id="CHEBI:29033"/>
    </cofactor>
    <text evidence="4">Binds 1 Fe(2+) ion.</text>
</comment>
<dbReference type="NCBIfam" id="NF001159">
    <property type="entry name" value="PRK00150.1-3"/>
    <property type="match status" value="1"/>
</dbReference>